<feature type="domain" description="Nop" evidence="5">
    <location>
        <begin position="72"/>
        <end position="188"/>
    </location>
</feature>
<organism evidence="6 7">
    <name type="scientific">Papaver atlanticum</name>
    <dbReference type="NCBI Taxonomy" id="357466"/>
    <lineage>
        <taxon>Eukaryota</taxon>
        <taxon>Viridiplantae</taxon>
        <taxon>Streptophyta</taxon>
        <taxon>Embryophyta</taxon>
        <taxon>Tracheophyta</taxon>
        <taxon>Spermatophyta</taxon>
        <taxon>Magnoliopsida</taxon>
        <taxon>Ranunculales</taxon>
        <taxon>Papaveraceae</taxon>
        <taxon>Papaveroideae</taxon>
        <taxon>Papaver</taxon>
    </lineage>
</organism>
<evidence type="ECO:0000256" key="3">
    <source>
        <dbReference type="ARBA" id="ARBA00023242"/>
    </source>
</evidence>
<dbReference type="Pfam" id="PF01798">
    <property type="entry name" value="Nop"/>
    <property type="match status" value="1"/>
</dbReference>
<comment type="subcellular location">
    <subcellularLocation>
        <location evidence="1">Nucleus</location>
        <location evidence="1">Nucleolus</location>
    </subcellularLocation>
</comment>
<dbReference type="SUPFAM" id="SSF89124">
    <property type="entry name" value="Nop domain"/>
    <property type="match status" value="1"/>
</dbReference>
<dbReference type="InterPro" id="IPR002687">
    <property type="entry name" value="Nop_dom"/>
</dbReference>
<dbReference type="PROSITE" id="PS51358">
    <property type="entry name" value="NOP"/>
    <property type="match status" value="1"/>
</dbReference>
<dbReference type="GO" id="GO:0042254">
    <property type="term" value="P:ribosome biogenesis"/>
    <property type="evidence" value="ECO:0007669"/>
    <property type="project" value="UniProtKB-KW"/>
</dbReference>
<dbReference type="PANTHER" id="PTHR10894:SF1">
    <property type="entry name" value="NUCLEOLAR PROTEIN 58"/>
    <property type="match status" value="1"/>
</dbReference>
<keyword evidence="2" id="KW-0690">Ribosome biogenesis</keyword>
<dbReference type="EMBL" id="JAJJMB010006973">
    <property type="protein sequence ID" value="KAI3932950.1"/>
    <property type="molecule type" value="Genomic_DNA"/>
</dbReference>
<sequence>MGNRTNAATIDFTEVLPEEMESHLKAAAVISMGSDLNELEFNNIKGLCDQVLCLSESRDQLYDDLKISMNNIAPNLAALVGELVGARLVAHAGGLLNLVNQPGSKIQILGKPLFRARNKNGATPQCGIIWDASLIGEAAPKNKFRMARSLAAKIALAVRCDAFRDTQDDTVALENRAKLEERLRSLEARRFVRSAKSHNSSANAVPMDKRKKKSERNEVEMEEKA</sequence>
<dbReference type="InterPro" id="IPR042239">
    <property type="entry name" value="Nop_C"/>
</dbReference>
<protein>
    <recommendedName>
        <fullName evidence="5">Nop domain-containing protein</fullName>
    </recommendedName>
</protein>
<keyword evidence="3" id="KW-0539">Nucleus</keyword>
<name>A0AAD4XQ40_9MAGN</name>
<gene>
    <name evidence="6" type="ORF">MKW98_029183</name>
</gene>
<accession>A0AAD4XQ40</accession>
<reference evidence="6" key="1">
    <citation type="submission" date="2022-04" db="EMBL/GenBank/DDBJ databases">
        <title>A functionally conserved STORR gene fusion in Papaver species that diverged 16.8 million years ago.</title>
        <authorList>
            <person name="Catania T."/>
        </authorList>
    </citation>
    <scope>NUCLEOTIDE SEQUENCE</scope>
    <source>
        <strain evidence="6">S-188037</strain>
    </source>
</reference>
<feature type="region of interest" description="Disordered" evidence="4">
    <location>
        <begin position="192"/>
        <end position="225"/>
    </location>
</feature>
<dbReference type="InterPro" id="IPR036070">
    <property type="entry name" value="Nop_dom_sf"/>
</dbReference>
<evidence type="ECO:0000256" key="1">
    <source>
        <dbReference type="ARBA" id="ARBA00004604"/>
    </source>
</evidence>
<feature type="compositionally biased region" description="Basic and acidic residues" evidence="4">
    <location>
        <begin position="215"/>
        <end position="225"/>
    </location>
</feature>
<evidence type="ECO:0000259" key="5">
    <source>
        <dbReference type="PROSITE" id="PS51358"/>
    </source>
</evidence>
<dbReference type="Gene3D" id="1.10.287.4070">
    <property type="match status" value="1"/>
</dbReference>
<evidence type="ECO:0000313" key="6">
    <source>
        <dbReference type="EMBL" id="KAI3932950.1"/>
    </source>
</evidence>
<dbReference type="GO" id="GO:0031428">
    <property type="term" value="C:box C/D methylation guide snoRNP complex"/>
    <property type="evidence" value="ECO:0007669"/>
    <property type="project" value="InterPro"/>
</dbReference>
<evidence type="ECO:0000313" key="7">
    <source>
        <dbReference type="Proteomes" id="UP001202328"/>
    </source>
</evidence>
<dbReference type="PANTHER" id="PTHR10894">
    <property type="entry name" value="NUCLEOLAR PROTEIN 5 NUCLEOLAR PROTEIN NOP5 NOP58"/>
    <property type="match status" value="1"/>
</dbReference>
<dbReference type="Gene3D" id="1.10.246.90">
    <property type="entry name" value="Nop domain"/>
    <property type="match status" value="1"/>
</dbReference>
<dbReference type="InterPro" id="IPR045056">
    <property type="entry name" value="Nop56/Nop58"/>
</dbReference>
<evidence type="ECO:0000256" key="4">
    <source>
        <dbReference type="SAM" id="MobiDB-lite"/>
    </source>
</evidence>
<dbReference type="GO" id="GO:0030515">
    <property type="term" value="F:snoRNA binding"/>
    <property type="evidence" value="ECO:0007669"/>
    <property type="project" value="InterPro"/>
</dbReference>
<evidence type="ECO:0000256" key="2">
    <source>
        <dbReference type="ARBA" id="ARBA00022517"/>
    </source>
</evidence>
<dbReference type="Proteomes" id="UP001202328">
    <property type="component" value="Unassembled WGS sequence"/>
</dbReference>
<comment type="caution">
    <text evidence="6">The sequence shown here is derived from an EMBL/GenBank/DDBJ whole genome shotgun (WGS) entry which is preliminary data.</text>
</comment>
<dbReference type="AlphaFoldDB" id="A0AAD4XQ40"/>
<proteinExistence type="predicted"/>
<dbReference type="GO" id="GO:0032040">
    <property type="term" value="C:small-subunit processome"/>
    <property type="evidence" value="ECO:0007669"/>
    <property type="project" value="InterPro"/>
</dbReference>
<keyword evidence="7" id="KW-1185">Reference proteome</keyword>